<dbReference type="GO" id="GO:0030246">
    <property type="term" value="F:carbohydrate binding"/>
    <property type="evidence" value="ECO:0007669"/>
    <property type="project" value="UniProtKB-KW"/>
</dbReference>
<evidence type="ECO:0000313" key="7">
    <source>
        <dbReference type="Proteomes" id="UP000030645"/>
    </source>
</evidence>
<evidence type="ECO:0000256" key="1">
    <source>
        <dbReference type="ARBA" id="ARBA00022729"/>
    </source>
</evidence>
<sequence>MEKVMELSDAVMFDHCPNSKKQEQQFVVRIAIREFAFGFQRIERNGFLLAIWFSKIPERTIVWSANGNNLVQEGSKVELTISGLFLNDQKGNQIWKADIAGTEVAYAAVLDTGNFMLVNKDSINLWESFNEPTDTLLPTQTLLPGRKLVACYSKTNYSSGKFHLMLQTKGVVAFYTIKFPLDTNNYVYWKSNRTDDDSRFRVSFNRHNVYLKKNSNQSSWEWNKAKFMPSNICKRILDEDGPGARRFNSYCSLGDDQRPKCCCPNGYTFINPNDEKKGCKRSFDAQSCDKNRSRETDGLFYFYSMESMDWPQSEYEHFESVTENWCRSACLADCFCAVTVFRNGECWKMKVPLTNGRTDPSVGGKAMIKIGKQNSITKHGGGGSNTDSKKKENSRLVLIGSVLLSGSVFLNILLLLAACLVLFRFKGKARLV</sequence>
<keyword evidence="6" id="KW-0675">Receptor</keyword>
<dbReference type="AlphaFoldDB" id="W9QD35"/>
<evidence type="ECO:0000256" key="2">
    <source>
        <dbReference type="ARBA" id="ARBA00023157"/>
    </source>
</evidence>
<keyword evidence="4" id="KW-0812">Transmembrane</keyword>
<dbReference type="Gene3D" id="2.90.10.10">
    <property type="entry name" value="Bulb-type lectin domain"/>
    <property type="match status" value="2"/>
</dbReference>
<gene>
    <name evidence="6" type="ORF">L484_018391</name>
</gene>
<dbReference type="EMBL" id="KE343428">
    <property type="protein sequence ID" value="EXB28975.1"/>
    <property type="molecule type" value="Genomic_DNA"/>
</dbReference>
<keyword evidence="1" id="KW-0732">Signal</keyword>
<protein>
    <submittedName>
        <fullName evidence="6">G-type lectin S-receptor-like serine/threonine-protein kinase RLK1</fullName>
    </submittedName>
</protein>
<dbReference type="SMART" id="SM00108">
    <property type="entry name" value="B_lectin"/>
    <property type="match status" value="1"/>
</dbReference>
<dbReference type="PANTHER" id="PTHR47976">
    <property type="entry name" value="G-TYPE LECTIN S-RECEPTOR-LIKE SERINE/THREONINE-PROTEIN KINASE SD2-5"/>
    <property type="match status" value="1"/>
</dbReference>
<dbReference type="InterPro" id="IPR001480">
    <property type="entry name" value="Bulb-type_lectin_dom"/>
</dbReference>
<dbReference type="Proteomes" id="UP000030645">
    <property type="component" value="Unassembled WGS sequence"/>
</dbReference>
<dbReference type="STRING" id="981085.W9QD35"/>
<feature type="domain" description="Bulb-type lectin" evidence="5">
    <location>
        <begin position="17"/>
        <end position="130"/>
    </location>
</feature>
<dbReference type="SUPFAM" id="SSF51110">
    <property type="entry name" value="alpha-D-mannose-specific plant lectins"/>
    <property type="match status" value="1"/>
</dbReference>
<dbReference type="PROSITE" id="PS50927">
    <property type="entry name" value="BULB_LECTIN"/>
    <property type="match status" value="1"/>
</dbReference>
<dbReference type="eggNOG" id="ENOG502QQEW">
    <property type="taxonomic scope" value="Eukaryota"/>
</dbReference>
<feature type="transmembrane region" description="Helical" evidence="4">
    <location>
        <begin position="396"/>
        <end position="423"/>
    </location>
</feature>
<keyword evidence="2" id="KW-1015">Disulfide bond</keyword>
<reference evidence="7" key="1">
    <citation type="submission" date="2013-01" db="EMBL/GenBank/DDBJ databases">
        <title>Draft Genome Sequence of a Mulberry Tree, Morus notabilis C.K. Schneid.</title>
        <authorList>
            <person name="He N."/>
            <person name="Zhao S."/>
        </authorList>
    </citation>
    <scope>NUCLEOTIDE SEQUENCE</scope>
</reference>
<dbReference type="InterPro" id="IPR036426">
    <property type="entry name" value="Bulb-type_lectin_dom_sf"/>
</dbReference>
<evidence type="ECO:0000256" key="3">
    <source>
        <dbReference type="ARBA" id="ARBA00023180"/>
    </source>
</evidence>
<keyword evidence="6" id="KW-0808">Transferase</keyword>
<dbReference type="InterPro" id="IPR051343">
    <property type="entry name" value="G-type_lectin_kinases/EP1-like"/>
</dbReference>
<evidence type="ECO:0000256" key="4">
    <source>
        <dbReference type="SAM" id="Phobius"/>
    </source>
</evidence>
<keyword evidence="6" id="KW-0418">Kinase</keyword>
<keyword evidence="4" id="KW-0472">Membrane</keyword>
<keyword evidence="4" id="KW-1133">Transmembrane helix</keyword>
<keyword evidence="3" id="KW-0325">Glycoprotein</keyword>
<dbReference type="GO" id="GO:0016301">
    <property type="term" value="F:kinase activity"/>
    <property type="evidence" value="ECO:0007669"/>
    <property type="project" value="UniProtKB-KW"/>
</dbReference>
<keyword evidence="7" id="KW-1185">Reference proteome</keyword>
<accession>W9QD35</accession>
<name>W9QD35_9ROSA</name>
<evidence type="ECO:0000259" key="5">
    <source>
        <dbReference type="PROSITE" id="PS50927"/>
    </source>
</evidence>
<keyword evidence="6" id="KW-0430">Lectin</keyword>
<organism evidence="6 7">
    <name type="scientific">Morus notabilis</name>
    <dbReference type="NCBI Taxonomy" id="981085"/>
    <lineage>
        <taxon>Eukaryota</taxon>
        <taxon>Viridiplantae</taxon>
        <taxon>Streptophyta</taxon>
        <taxon>Embryophyta</taxon>
        <taxon>Tracheophyta</taxon>
        <taxon>Spermatophyta</taxon>
        <taxon>Magnoliopsida</taxon>
        <taxon>eudicotyledons</taxon>
        <taxon>Gunneridae</taxon>
        <taxon>Pentapetalae</taxon>
        <taxon>rosids</taxon>
        <taxon>fabids</taxon>
        <taxon>Rosales</taxon>
        <taxon>Moraceae</taxon>
        <taxon>Moreae</taxon>
        <taxon>Morus</taxon>
    </lineage>
</organism>
<dbReference type="PANTHER" id="PTHR47976:SF108">
    <property type="entry name" value="G-TYPE LECTIN S-RECEPTOR-LIKE SERINE_THREONINE-PROTEIN KINASE LECRK1"/>
    <property type="match status" value="1"/>
</dbReference>
<dbReference type="CDD" id="cd01098">
    <property type="entry name" value="PAN_AP_plant"/>
    <property type="match status" value="1"/>
</dbReference>
<evidence type="ECO:0000313" key="6">
    <source>
        <dbReference type="EMBL" id="EXB28975.1"/>
    </source>
</evidence>
<proteinExistence type="predicted"/>
<dbReference type="Pfam" id="PF01453">
    <property type="entry name" value="B_lectin"/>
    <property type="match status" value="1"/>
</dbReference>